<dbReference type="AlphaFoldDB" id="A0A2P2N2T5"/>
<sequence length="58" mass="6379">MKASPKSFSWFENSLSSSSSDAMLLTGLKRASKLPRRSSVCLLEQENLPTSGEAWPFS</sequence>
<name>A0A2P2N2T5_RHIMU</name>
<proteinExistence type="predicted"/>
<evidence type="ECO:0000313" key="1">
    <source>
        <dbReference type="EMBL" id="MBX36736.1"/>
    </source>
</evidence>
<accession>A0A2P2N2T5</accession>
<protein>
    <submittedName>
        <fullName evidence="1">Uncharacterized protein</fullName>
    </submittedName>
</protein>
<reference evidence="1" key="1">
    <citation type="submission" date="2018-02" db="EMBL/GenBank/DDBJ databases">
        <title>Rhizophora mucronata_Transcriptome.</title>
        <authorList>
            <person name="Meera S.P."/>
            <person name="Sreeshan A."/>
            <person name="Augustine A."/>
        </authorList>
    </citation>
    <scope>NUCLEOTIDE SEQUENCE</scope>
    <source>
        <tissue evidence="1">Leaf</tissue>
    </source>
</reference>
<dbReference type="EMBL" id="GGEC01056252">
    <property type="protein sequence ID" value="MBX36736.1"/>
    <property type="molecule type" value="Transcribed_RNA"/>
</dbReference>
<organism evidence="1">
    <name type="scientific">Rhizophora mucronata</name>
    <name type="common">Asiatic mangrove</name>
    <dbReference type="NCBI Taxonomy" id="61149"/>
    <lineage>
        <taxon>Eukaryota</taxon>
        <taxon>Viridiplantae</taxon>
        <taxon>Streptophyta</taxon>
        <taxon>Embryophyta</taxon>
        <taxon>Tracheophyta</taxon>
        <taxon>Spermatophyta</taxon>
        <taxon>Magnoliopsida</taxon>
        <taxon>eudicotyledons</taxon>
        <taxon>Gunneridae</taxon>
        <taxon>Pentapetalae</taxon>
        <taxon>rosids</taxon>
        <taxon>fabids</taxon>
        <taxon>Malpighiales</taxon>
        <taxon>Rhizophoraceae</taxon>
        <taxon>Rhizophora</taxon>
    </lineage>
</organism>